<dbReference type="InterPro" id="IPR007452">
    <property type="entry name" value="TamB_C"/>
</dbReference>
<gene>
    <name evidence="6" type="primary">tamB</name>
    <name evidence="6" type="ORF">VA7868_01194</name>
</gene>
<dbReference type="Proteomes" id="UP000184608">
    <property type="component" value="Unassembled WGS sequence"/>
</dbReference>
<keyword evidence="3" id="KW-1133">Transmembrane helix</keyword>
<feature type="domain" description="Translocation and assembly module TamB C-terminal" evidence="5">
    <location>
        <begin position="919"/>
        <end position="1252"/>
    </location>
</feature>
<evidence type="ECO:0000256" key="2">
    <source>
        <dbReference type="ARBA" id="ARBA00022692"/>
    </source>
</evidence>
<evidence type="ECO:0000256" key="4">
    <source>
        <dbReference type="ARBA" id="ARBA00023136"/>
    </source>
</evidence>
<name>A0A1M5XKI1_9VIBR</name>
<dbReference type="OrthoDB" id="5555605at2"/>
<comment type="subcellular location">
    <subcellularLocation>
        <location evidence="1">Membrane</location>
        <topology evidence="1">Single-pass membrane protein</topology>
    </subcellularLocation>
</comment>
<dbReference type="AlphaFoldDB" id="A0A1M5XKI1"/>
<dbReference type="GO" id="GO:0009306">
    <property type="term" value="P:protein secretion"/>
    <property type="evidence" value="ECO:0007669"/>
    <property type="project" value="InterPro"/>
</dbReference>
<dbReference type="PANTHER" id="PTHR36985:SF1">
    <property type="entry name" value="TRANSLOCATION AND ASSEMBLY MODULE SUBUNIT TAMB"/>
    <property type="match status" value="1"/>
</dbReference>
<protein>
    <submittedName>
        <fullName evidence="6">Translocation and assembly module TamB</fullName>
    </submittedName>
</protein>
<evidence type="ECO:0000256" key="1">
    <source>
        <dbReference type="ARBA" id="ARBA00004167"/>
    </source>
</evidence>
<dbReference type="STRING" id="1216006.VA7868_01194"/>
<evidence type="ECO:0000259" key="5">
    <source>
        <dbReference type="Pfam" id="PF04357"/>
    </source>
</evidence>
<keyword evidence="4" id="KW-0472">Membrane</keyword>
<dbReference type="Pfam" id="PF04357">
    <property type="entry name" value="TamB"/>
    <property type="match status" value="1"/>
</dbReference>
<dbReference type="GO" id="GO:0097347">
    <property type="term" value="C:TAM protein secretion complex"/>
    <property type="evidence" value="ECO:0007669"/>
    <property type="project" value="TreeGrafter"/>
</dbReference>
<keyword evidence="7" id="KW-1185">Reference proteome</keyword>
<dbReference type="RefSeq" id="WP_073602955.1">
    <property type="nucleotide sequence ID" value="NZ_FQXZ01000012.1"/>
</dbReference>
<dbReference type="GO" id="GO:0005886">
    <property type="term" value="C:plasma membrane"/>
    <property type="evidence" value="ECO:0007669"/>
    <property type="project" value="InterPro"/>
</dbReference>
<reference evidence="6 7" key="1">
    <citation type="submission" date="2016-11" db="EMBL/GenBank/DDBJ databases">
        <authorList>
            <person name="Jaros S."/>
            <person name="Januszkiewicz K."/>
            <person name="Wedrychowicz H."/>
        </authorList>
    </citation>
    <scope>NUCLEOTIDE SEQUENCE [LARGE SCALE GENOMIC DNA]</scope>
    <source>
        <strain evidence="6 7">CECT 7868</strain>
    </source>
</reference>
<evidence type="ECO:0000313" key="6">
    <source>
        <dbReference type="EMBL" id="SHI00068.1"/>
    </source>
</evidence>
<dbReference type="EMBL" id="FQXZ01000012">
    <property type="protein sequence ID" value="SHI00068.1"/>
    <property type="molecule type" value="Genomic_DNA"/>
</dbReference>
<accession>A0A1M5XKI1</accession>
<proteinExistence type="predicted"/>
<sequence>MMRFMFRFGKYSFVIFCSLLLVSAALLAFILLSPAGLKLALWSTEKIIPSLEVGYAEGALGRSFVLTDVRYKDPDTSMDIRLSRVAVDFDSHCFLQPALCVNSLAVSGADIQLPDGQPDPETAESGTTEVRHTDLILPVPVRFSRIELNDVHLSTPQATVVWQAFSGGVHFYRNQLHITKVNWHQVDVTLTKSKAPPPVVKTPAVKAVQDIQLPEIWIPLRIDVPEFHLSGLTLHLPEKQSIDQFDLAVSAEHHRVHLQKAEIKNSQLNLSLAGEIELNRNFPLDLQLESQLKASPLAGQSVTLAATGSLQQLETRIALDGKINGKMKAKVAPLSASEHFPFQVEVSDLSGGWPLVDSPTYHFGVDRLMIEGNTENYQVHLNGQMSGLDIPETDVRLSGSGTKTQFDLAALELGLLNGSISGHSAIHWQDGLSIQSDIQLSHIEPQVQWPSYPGQLDGTLKFDASMLEPGWAVSVSQMNLTGKLRQYPLQVAGKFEASGNIKAKTVKLDVPGMNISHGPNYLSAKGSIDQKIRMDIGIHFPDLSKSVKSLAGQVQGKVNLAGLLASPDIRLNLSGRDIRWQSLFSAGDVSMKGHLQSAPEVRGEMDVQLKRGTYQNKRIESASLNIHGTQQDHQARMQLKTSLGEAALRLSGSAVDNWKQWRGELRRVDFQAKGQSVALEKPTGIFVDTQAEQVRIQAHCWMNKQARLCLDRDAELSAKSGQVQLSLNHLQLEQLASLFPEAITLSGDVRGEADVQWQPGTSPELTMQLEAKSGVLTNKAPGPVSLQWDILNLQGHIKNNQLSLHSLLDLSDNGQIKTNLEIPDITHAEDKIQGNIAIQQVSLDFLKGFLGEYSDFHTVVNSQIQLKGKMSRPQVYGDLRMDEMRVKGRMTPVDIREGTLRIGLHGSQADWLADVKTPDGALSLKGEGNWKSPDDWRVSSHLYSDGVEIKVLPMVRLKALPDIQLTMTPKIADVTGEISLPEGEIKIDQLPEGAIKVSDDQVILDTSGQPLQREKLPLRVNTHIRVKLGDNLSVAAFGLKGRLKGILDVTQRDQAPFIHGEVNILDGSYRSFGQDLLIQQGKILMNGPADQPYVSITAIRNPEQIEDDVTAGIQVTGPADNPSVTVFSDPSMPQANALSYLLRGKNLTSDSGGHTVTSSLIGLTLAQSGKLVGELGQAFGVQDLELDTNGAGDDTQVTVSGYILPGLQVKYGVGIFNSVGEFTVRYRLMKDLYLEAVSGLTNTVDLLYQFEFN</sequence>
<evidence type="ECO:0000256" key="3">
    <source>
        <dbReference type="ARBA" id="ARBA00022989"/>
    </source>
</evidence>
<dbReference type="PANTHER" id="PTHR36985">
    <property type="entry name" value="TRANSLOCATION AND ASSEMBLY MODULE SUBUNIT TAMB"/>
    <property type="match status" value="1"/>
</dbReference>
<organism evidence="6 7">
    <name type="scientific">Vibrio aerogenes CECT 7868</name>
    <dbReference type="NCBI Taxonomy" id="1216006"/>
    <lineage>
        <taxon>Bacteria</taxon>
        <taxon>Pseudomonadati</taxon>
        <taxon>Pseudomonadota</taxon>
        <taxon>Gammaproteobacteria</taxon>
        <taxon>Vibrionales</taxon>
        <taxon>Vibrionaceae</taxon>
        <taxon>Vibrio</taxon>
    </lineage>
</organism>
<evidence type="ECO:0000313" key="7">
    <source>
        <dbReference type="Proteomes" id="UP000184608"/>
    </source>
</evidence>
<keyword evidence="2" id="KW-0812">Transmembrane</keyword>